<evidence type="ECO:0000256" key="1">
    <source>
        <dbReference type="SAM" id="Phobius"/>
    </source>
</evidence>
<dbReference type="Pfam" id="PF07690">
    <property type="entry name" value="MFS_1"/>
    <property type="match status" value="1"/>
</dbReference>
<keyword evidence="1" id="KW-0812">Transmembrane</keyword>
<dbReference type="SUPFAM" id="SSF103473">
    <property type="entry name" value="MFS general substrate transporter"/>
    <property type="match status" value="1"/>
</dbReference>
<feature type="transmembrane region" description="Helical" evidence="1">
    <location>
        <begin position="55"/>
        <end position="73"/>
    </location>
</feature>
<dbReference type="PANTHER" id="PTHR23518:SF2">
    <property type="entry name" value="MAJOR FACILITATOR SUPERFAMILY TRANSPORTER"/>
    <property type="match status" value="1"/>
</dbReference>
<reference evidence="3" key="1">
    <citation type="submission" date="2017-09" db="EMBL/GenBank/DDBJ databases">
        <title>Depth-based differentiation of microbial function through sediment-hosted aquifers and enrichment of novel symbionts in the deep terrestrial subsurface.</title>
        <authorList>
            <person name="Probst A.J."/>
            <person name="Ladd B."/>
            <person name="Jarett J.K."/>
            <person name="Geller-Mcgrath D.E."/>
            <person name="Sieber C.M.K."/>
            <person name="Emerson J.B."/>
            <person name="Anantharaman K."/>
            <person name="Thomas B.C."/>
            <person name="Malmstrom R."/>
            <person name="Stieglmeier M."/>
            <person name="Klingl A."/>
            <person name="Woyke T."/>
            <person name="Ryan C.M."/>
            <person name="Banfield J.F."/>
        </authorList>
    </citation>
    <scope>NUCLEOTIDE SEQUENCE [LARGE SCALE GENOMIC DNA]</scope>
</reference>
<dbReference type="GO" id="GO:0022857">
    <property type="term" value="F:transmembrane transporter activity"/>
    <property type="evidence" value="ECO:0007669"/>
    <property type="project" value="InterPro"/>
</dbReference>
<evidence type="ECO:0000313" key="3">
    <source>
        <dbReference type="Proteomes" id="UP000230922"/>
    </source>
</evidence>
<dbReference type="Proteomes" id="UP000230922">
    <property type="component" value="Unassembled WGS sequence"/>
</dbReference>
<feature type="transmembrane region" description="Helical" evidence="1">
    <location>
        <begin position="248"/>
        <end position="266"/>
    </location>
</feature>
<dbReference type="EMBL" id="PFAK01000058">
    <property type="protein sequence ID" value="PIR95981.1"/>
    <property type="molecule type" value="Genomic_DNA"/>
</dbReference>
<dbReference type="InterPro" id="IPR011701">
    <property type="entry name" value="MFS"/>
</dbReference>
<protein>
    <recommendedName>
        <fullName evidence="4">Major facilitator superfamily (MFS) profile domain-containing protein</fullName>
    </recommendedName>
</protein>
<gene>
    <name evidence="2" type="ORF">COT92_03435</name>
</gene>
<dbReference type="InterPro" id="IPR036259">
    <property type="entry name" value="MFS_trans_sf"/>
</dbReference>
<dbReference type="Gene3D" id="1.20.1250.20">
    <property type="entry name" value="MFS general substrate transporter like domains"/>
    <property type="match status" value="1"/>
</dbReference>
<sequence length="382" mass="42666">MFQRIPIPHYFQSRVKAEIGEIYAYSAISYFARSMMILFEPIFLYSVLGLSLVEVMWYFAAIYAIYVVMIPLGGKLASLFGYRHVMAMSVPFMVAYWFMVAGADGNFWLLMISPFFMAAQKTLLWPAFNAVMARYSDKKEMGSEFGAVYAIIDLMLILGPVAGGFLAKQYGLQITFIVSALVFLASAAPLLMTKEIFTPKVYRFRDTWEYYKTYPKKFLGYMGFGEQAAIFAAWPIFIYIIVKDYQSVGLLATVASLIAAVLALVIGKGSDKYTRKILLKIGSFFTALVWGARFMASSFFGVLLIDGLSKAARETAIIPGVTLAYIRAESSHILPYVIFFEQSAAIGTLLTLLLSILLFSLTGSFVVIFILAGLVSLLYMFI</sequence>
<feature type="transmembrane region" description="Helical" evidence="1">
    <location>
        <begin position="173"/>
        <end position="197"/>
    </location>
</feature>
<feature type="transmembrane region" description="Helical" evidence="1">
    <location>
        <begin position="278"/>
        <end position="305"/>
    </location>
</feature>
<feature type="transmembrane region" description="Helical" evidence="1">
    <location>
        <begin position="22"/>
        <end position="43"/>
    </location>
</feature>
<dbReference type="AlphaFoldDB" id="A0A2H0VA91"/>
<feature type="transmembrane region" description="Helical" evidence="1">
    <location>
        <begin position="145"/>
        <end position="167"/>
    </location>
</feature>
<name>A0A2H0VA91_9BACT</name>
<organism evidence="2 3">
    <name type="scientific">Candidatus Doudnabacteria bacterium CG10_big_fil_rev_8_21_14_0_10_42_18</name>
    <dbReference type="NCBI Taxonomy" id="1974552"/>
    <lineage>
        <taxon>Bacteria</taxon>
        <taxon>Candidatus Doudnaibacteriota</taxon>
    </lineage>
</organism>
<feature type="transmembrane region" description="Helical" evidence="1">
    <location>
        <begin position="105"/>
        <end position="124"/>
    </location>
</feature>
<dbReference type="PANTHER" id="PTHR23518">
    <property type="entry name" value="C-METHYLTRANSFERASE"/>
    <property type="match status" value="1"/>
</dbReference>
<comment type="caution">
    <text evidence="2">The sequence shown here is derived from an EMBL/GenBank/DDBJ whole genome shotgun (WGS) entry which is preliminary data.</text>
</comment>
<feature type="transmembrane region" description="Helical" evidence="1">
    <location>
        <begin position="352"/>
        <end position="381"/>
    </location>
</feature>
<evidence type="ECO:0000313" key="2">
    <source>
        <dbReference type="EMBL" id="PIR95981.1"/>
    </source>
</evidence>
<keyword evidence="1" id="KW-0472">Membrane</keyword>
<proteinExistence type="predicted"/>
<feature type="transmembrane region" description="Helical" evidence="1">
    <location>
        <begin position="218"/>
        <end position="242"/>
    </location>
</feature>
<keyword evidence="1" id="KW-1133">Transmembrane helix</keyword>
<accession>A0A2H0VA91</accession>
<evidence type="ECO:0008006" key="4">
    <source>
        <dbReference type="Google" id="ProtNLM"/>
    </source>
</evidence>